<accession>A0A383C503</accession>
<evidence type="ECO:0000313" key="1">
    <source>
        <dbReference type="EMBL" id="SVE27143.1"/>
    </source>
</evidence>
<proteinExistence type="predicted"/>
<dbReference type="EMBL" id="UINC01205801">
    <property type="protein sequence ID" value="SVE27143.1"/>
    <property type="molecule type" value="Genomic_DNA"/>
</dbReference>
<gene>
    <name evidence="1" type="ORF">METZ01_LOCUS479997</name>
</gene>
<reference evidence="1" key="1">
    <citation type="submission" date="2018-05" db="EMBL/GenBank/DDBJ databases">
        <authorList>
            <person name="Lanie J.A."/>
            <person name="Ng W.-L."/>
            <person name="Kazmierczak K.M."/>
            <person name="Andrzejewski T.M."/>
            <person name="Davidsen T.M."/>
            <person name="Wayne K.J."/>
            <person name="Tettelin H."/>
            <person name="Glass J.I."/>
            <person name="Rusch D."/>
            <person name="Podicherti R."/>
            <person name="Tsui H.-C.T."/>
            <person name="Winkler M.E."/>
        </authorList>
    </citation>
    <scope>NUCLEOTIDE SEQUENCE</scope>
</reference>
<sequence length="242" mass="27829">SGSGKTEILNMFKDLPNDMTYYTDSFTPASFLTQAMNVARNEIENVDLIRRLPDKVMVVPDLAPLFGMHNETLQQNMSRLVRIMDGEGYANDGGVHGHREFREECIFTLIGGVVSIPNNTWNIVSQIGTRLLFCRMKEMTEFDSMKRALLRQLKTENIFRPTVRRIKTETENLIRDLISRNGIRGKKWNTGIGHNEQRLLKIAMLISLLRASNGNMEAPFRVHNQLKNLARGRALIYERDYL</sequence>
<protein>
    <submittedName>
        <fullName evidence="1">Uncharacterized protein</fullName>
    </submittedName>
</protein>
<organism evidence="1">
    <name type="scientific">marine metagenome</name>
    <dbReference type="NCBI Taxonomy" id="408172"/>
    <lineage>
        <taxon>unclassified sequences</taxon>
        <taxon>metagenomes</taxon>
        <taxon>ecological metagenomes</taxon>
    </lineage>
</organism>
<feature type="non-terminal residue" evidence="1">
    <location>
        <position position="1"/>
    </location>
</feature>
<dbReference type="AlphaFoldDB" id="A0A383C503"/>
<name>A0A383C503_9ZZZZ</name>
<feature type="non-terminal residue" evidence="1">
    <location>
        <position position="242"/>
    </location>
</feature>